<dbReference type="EMBL" id="CM020619">
    <property type="protein sequence ID" value="KAK1863177.1"/>
    <property type="molecule type" value="Genomic_DNA"/>
</dbReference>
<accession>A0ACC3BZ33</accession>
<evidence type="ECO:0000313" key="1">
    <source>
        <dbReference type="EMBL" id="KAK1863177.1"/>
    </source>
</evidence>
<dbReference type="Proteomes" id="UP000798662">
    <property type="component" value="Chromosome 2"/>
</dbReference>
<gene>
    <name evidence="1" type="ORF">I4F81_005739</name>
</gene>
<protein>
    <submittedName>
        <fullName evidence="1">Uncharacterized protein</fullName>
    </submittedName>
</protein>
<proteinExistence type="predicted"/>
<reference evidence="1" key="1">
    <citation type="submission" date="2019-11" db="EMBL/GenBank/DDBJ databases">
        <title>Nori genome reveals adaptations in red seaweeds to the harsh intertidal environment.</title>
        <authorList>
            <person name="Wang D."/>
            <person name="Mao Y."/>
        </authorList>
    </citation>
    <scope>NUCLEOTIDE SEQUENCE</scope>
    <source>
        <tissue evidence="1">Gametophyte</tissue>
    </source>
</reference>
<organism evidence="1 2">
    <name type="scientific">Pyropia yezoensis</name>
    <name type="common">Susabi-nori</name>
    <name type="synonym">Porphyra yezoensis</name>
    <dbReference type="NCBI Taxonomy" id="2788"/>
    <lineage>
        <taxon>Eukaryota</taxon>
        <taxon>Rhodophyta</taxon>
        <taxon>Bangiophyceae</taxon>
        <taxon>Bangiales</taxon>
        <taxon>Bangiaceae</taxon>
        <taxon>Pyropia</taxon>
    </lineage>
</organism>
<comment type="caution">
    <text evidence="1">The sequence shown here is derived from an EMBL/GenBank/DDBJ whole genome shotgun (WGS) entry which is preliminary data.</text>
</comment>
<evidence type="ECO:0000313" key="2">
    <source>
        <dbReference type="Proteomes" id="UP000798662"/>
    </source>
</evidence>
<keyword evidence="2" id="KW-1185">Reference proteome</keyword>
<name>A0ACC3BZ33_PYRYE</name>
<sequence>MSARLAGRWPRPPPSWSVPRLASTATRWWSAPGIMSPPSPPANGGLGSGIGGGGGGGGGGRSRRWRRAAGRAAAVATGRARRALRAPAAGWVVAAAVGVALLVCAAHTRRLIASCGVLPAALEASFVGEGVDGAAAAEEAVVTADVLTARRAAAAVAGLGGRMPVGADPSAIDAPPDDDGVGRVGGRYTLGNQFCVLQPTLSAGRTSWSPEDVAEHIGLRAFMTTFLASLTPGELRDYRFAVYYGHDSDDPVFGSARLRAAHAAEVDRLVANASVPAGAVRLAYTPLYALHGRITAIWNVLAKDAYYDGCDYFFLSNDDMVIYTRGWVQRAVDSLNGIGSRGRSKRPCRHFGLVRFRDEWKSWATFTFHVGTRLHMEIFGGVYYPVPYLSAHNDDWIHRVYGAFNASKFRSEVRVRNRVSDVAAALARKGGQVDAPPRYDYDVKVGIMKNVHAGRAVVKQWLDKHRGDERFCAPPL</sequence>